<sequence length="132" mass="14653">MSTRRRGVKVYAADEENPPTVWVNRNIRRLSNESEGTPRRQALRGPIRQEGGPSRRMVQEAESGITAGQEQAQMEISARVGRGPSKKSEALVRRRASPKGFAIPKPVHTPRFSRVAATVEAEVNKVGQDKPR</sequence>
<reference evidence="2 3" key="1">
    <citation type="submission" date="2024-04" db="EMBL/GenBank/DDBJ databases">
        <authorList>
            <person name="Fracassetti M."/>
        </authorList>
    </citation>
    <scope>NUCLEOTIDE SEQUENCE [LARGE SCALE GENOMIC DNA]</scope>
</reference>
<dbReference type="EMBL" id="OZ034819">
    <property type="protein sequence ID" value="CAL1395746.1"/>
    <property type="molecule type" value="Genomic_DNA"/>
</dbReference>
<keyword evidence="3" id="KW-1185">Reference proteome</keyword>
<gene>
    <name evidence="2" type="ORF">LTRI10_LOCUS36156</name>
</gene>
<feature type="region of interest" description="Disordered" evidence="1">
    <location>
        <begin position="28"/>
        <end position="107"/>
    </location>
</feature>
<evidence type="ECO:0000313" key="3">
    <source>
        <dbReference type="Proteomes" id="UP001497516"/>
    </source>
</evidence>
<name>A0AAV2FBU3_9ROSI</name>
<dbReference type="Proteomes" id="UP001497516">
    <property type="component" value="Chromosome 6"/>
</dbReference>
<proteinExistence type="predicted"/>
<organism evidence="2 3">
    <name type="scientific">Linum trigynum</name>
    <dbReference type="NCBI Taxonomy" id="586398"/>
    <lineage>
        <taxon>Eukaryota</taxon>
        <taxon>Viridiplantae</taxon>
        <taxon>Streptophyta</taxon>
        <taxon>Embryophyta</taxon>
        <taxon>Tracheophyta</taxon>
        <taxon>Spermatophyta</taxon>
        <taxon>Magnoliopsida</taxon>
        <taxon>eudicotyledons</taxon>
        <taxon>Gunneridae</taxon>
        <taxon>Pentapetalae</taxon>
        <taxon>rosids</taxon>
        <taxon>fabids</taxon>
        <taxon>Malpighiales</taxon>
        <taxon>Linaceae</taxon>
        <taxon>Linum</taxon>
    </lineage>
</organism>
<evidence type="ECO:0000313" key="2">
    <source>
        <dbReference type="EMBL" id="CAL1395746.1"/>
    </source>
</evidence>
<dbReference type="AlphaFoldDB" id="A0AAV2FBU3"/>
<evidence type="ECO:0000256" key="1">
    <source>
        <dbReference type="SAM" id="MobiDB-lite"/>
    </source>
</evidence>
<protein>
    <submittedName>
        <fullName evidence="2">Uncharacterized protein</fullName>
    </submittedName>
</protein>
<accession>A0AAV2FBU3</accession>